<dbReference type="InterPro" id="IPR018841">
    <property type="entry name" value="DUF2442"/>
</dbReference>
<dbReference type="Proteomes" id="UP000509597">
    <property type="component" value="Chromosome"/>
</dbReference>
<organism evidence="1 2">
    <name type="scientific">Chitinibacter bivalviorum</name>
    <dbReference type="NCBI Taxonomy" id="2739434"/>
    <lineage>
        <taxon>Bacteria</taxon>
        <taxon>Pseudomonadati</taxon>
        <taxon>Pseudomonadota</taxon>
        <taxon>Betaproteobacteria</taxon>
        <taxon>Neisseriales</taxon>
        <taxon>Chitinibacteraceae</taxon>
        <taxon>Chitinibacter</taxon>
    </lineage>
</organism>
<dbReference type="EMBL" id="CP058627">
    <property type="protein sequence ID" value="QLG89012.1"/>
    <property type="molecule type" value="Genomic_DNA"/>
</dbReference>
<dbReference type="Gene3D" id="3.30.2020.40">
    <property type="entry name" value="Uncharacterised protein PF10387, DUF2442"/>
    <property type="match status" value="1"/>
</dbReference>
<reference evidence="1 2" key="1">
    <citation type="submission" date="2020-07" db="EMBL/GenBank/DDBJ databases">
        <title>Complete genome sequence of Chitinibacter sp. 2T18.</title>
        <authorList>
            <person name="Bae J.-W."/>
            <person name="Choi J.-W."/>
        </authorList>
    </citation>
    <scope>NUCLEOTIDE SEQUENCE [LARGE SCALE GENOMIC DNA]</scope>
    <source>
        <strain evidence="1 2">2T18</strain>
    </source>
</reference>
<dbReference type="Pfam" id="PF10387">
    <property type="entry name" value="DUF2442"/>
    <property type="match status" value="1"/>
</dbReference>
<dbReference type="AlphaFoldDB" id="A0A7H9BKV3"/>
<sequence length="81" mass="9068">MPTLPHAKTLSVDTRYLHVELVDGRMISTPLAWYPELLNATLAQINDYTLICDATGIEWAQLDYHLSVEGMLSAVPERKVA</sequence>
<accession>A0A7H9BKV3</accession>
<dbReference type="RefSeq" id="WP_179355514.1">
    <property type="nucleotide sequence ID" value="NZ_CP058627.1"/>
</dbReference>
<dbReference type="KEGG" id="chiz:HQ393_12610"/>
<keyword evidence="2" id="KW-1185">Reference proteome</keyword>
<evidence type="ECO:0000313" key="2">
    <source>
        <dbReference type="Proteomes" id="UP000509597"/>
    </source>
</evidence>
<evidence type="ECO:0000313" key="1">
    <source>
        <dbReference type="EMBL" id="QLG89012.1"/>
    </source>
</evidence>
<gene>
    <name evidence="1" type="ORF">HQ393_12610</name>
</gene>
<name>A0A7H9BKV3_9NEIS</name>
<protein>
    <submittedName>
        <fullName evidence="1">DUF2442 domain-containing protein</fullName>
    </submittedName>
</protein>
<proteinExistence type="predicted"/>